<evidence type="ECO:0000313" key="5">
    <source>
        <dbReference type="Proteomes" id="UP000503018"/>
    </source>
</evidence>
<dbReference type="InterPro" id="IPR050463">
    <property type="entry name" value="Gfo/Idh/MocA_oxidrdct_glycsds"/>
</dbReference>
<evidence type="ECO:0000259" key="3">
    <source>
        <dbReference type="Pfam" id="PF22725"/>
    </source>
</evidence>
<dbReference type="Pfam" id="PF01408">
    <property type="entry name" value="GFO_IDH_MocA"/>
    <property type="match status" value="1"/>
</dbReference>
<keyword evidence="1" id="KW-0560">Oxidoreductase</keyword>
<proteinExistence type="predicted"/>
<dbReference type="SUPFAM" id="SSF55347">
    <property type="entry name" value="Glyceraldehyde-3-phosphate dehydrogenase-like, C-terminal domain"/>
    <property type="match status" value="1"/>
</dbReference>
<dbReference type="Pfam" id="PF22725">
    <property type="entry name" value="GFO_IDH_MocA_C3"/>
    <property type="match status" value="1"/>
</dbReference>
<dbReference type="RefSeq" id="WP_169946378.1">
    <property type="nucleotide sequence ID" value="NZ_CP053015.1"/>
</dbReference>
<dbReference type="GO" id="GO:0000166">
    <property type="term" value="F:nucleotide binding"/>
    <property type="evidence" value="ECO:0007669"/>
    <property type="project" value="InterPro"/>
</dbReference>
<feature type="domain" description="Gfo/Idh/MocA-like oxidoreductase N-terminal" evidence="2">
    <location>
        <begin position="6"/>
        <end position="124"/>
    </location>
</feature>
<dbReference type="PANTHER" id="PTHR43818:SF11">
    <property type="entry name" value="BCDNA.GH03377"/>
    <property type="match status" value="1"/>
</dbReference>
<dbReference type="InterPro" id="IPR000683">
    <property type="entry name" value="Gfo/Idh/MocA-like_OxRdtase_N"/>
</dbReference>
<feature type="domain" description="GFO/IDH/MocA-like oxidoreductase" evidence="3">
    <location>
        <begin position="132"/>
        <end position="256"/>
    </location>
</feature>
<dbReference type="InterPro" id="IPR055170">
    <property type="entry name" value="GFO_IDH_MocA-like_dom"/>
</dbReference>
<organism evidence="4 5">
    <name type="scientific">Sphingomonas lacunae</name>
    <dbReference type="NCBI Taxonomy" id="2698828"/>
    <lineage>
        <taxon>Bacteria</taxon>
        <taxon>Pseudomonadati</taxon>
        <taxon>Pseudomonadota</taxon>
        <taxon>Alphaproteobacteria</taxon>
        <taxon>Sphingomonadales</taxon>
        <taxon>Sphingomonadaceae</taxon>
        <taxon>Sphingomonas</taxon>
    </lineage>
</organism>
<evidence type="ECO:0000256" key="1">
    <source>
        <dbReference type="ARBA" id="ARBA00023002"/>
    </source>
</evidence>
<name>A0A6M4AUG4_9SPHN</name>
<reference evidence="4 5" key="1">
    <citation type="submission" date="2020-01" db="EMBL/GenBank/DDBJ databases">
        <title>Sphingomonas sp. strain CSW-10.</title>
        <authorList>
            <person name="Chen W.-M."/>
        </authorList>
    </citation>
    <scope>NUCLEOTIDE SEQUENCE [LARGE SCALE GENOMIC DNA]</scope>
    <source>
        <strain evidence="4 5">CSW-10</strain>
    </source>
</reference>
<dbReference type="KEGG" id="slan:GV829_10255"/>
<dbReference type="Proteomes" id="UP000503018">
    <property type="component" value="Chromosome"/>
</dbReference>
<dbReference type="SUPFAM" id="SSF51735">
    <property type="entry name" value="NAD(P)-binding Rossmann-fold domains"/>
    <property type="match status" value="1"/>
</dbReference>
<dbReference type="Gene3D" id="3.30.360.10">
    <property type="entry name" value="Dihydrodipicolinate Reductase, domain 2"/>
    <property type="match status" value="1"/>
</dbReference>
<evidence type="ECO:0000313" key="4">
    <source>
        <dbReference type="EMBL" id="QJQ32778.1"/>
    </source>
</evidence>
<dbReference type="GO" id="GO:0016491">
    <property type="term" value="F:oxidoreductase activity"/>
    <property type="evidence" value="ECO:0007669"/>
    <property type="project" value="UniProtKB-KW"/>
</dbReference>
<evidence type="ECO:0000259" key="2">
    <source>
        <dbReference type="Pfam" id="PF01408"/>
    </source>
</evidence>
<dbReference type="EMBL" id="CP053015">
    <property type="protein sequence ID" value="QJQ32778.1"/>
    <property type="molecule type" value="Genomic_DNA"/>
</dbReference>
<sequence>MSDPKLKIGIVGAGRMGITHQCIINTHPEVEVVAVADPSALVTKMLAKYAGVKTHKDYRTMLDKEQLDAVLLCTPPAINHEVLQAVHAKRLHAFVEKPFALNPAHGAELAAMFDGAGLVNQVGYVNRFNDMFVKAREIARSGLLGRPLRFRSEMYSSTIVGEQGEEGWRATHASGGGAMYEMASHAIDLINYMFGKPDKVAGTCLTKVWSKQVEDIVAGSYLYDNGLTGSIYVNWSDESFRKPTNKIEVFGTCGKLQADQHGMKLFLTKAAPELGYEAGWNQVYITDVFSNVPFYLRGIEFTAQLYHFIDCIRGRAAQRCSFADGAAALGVIHDMFRDAAALEAGLGHATEGAVA</sequence>
<accession>A0A6M4AUG4</accession>
<dbReference type="Gene3D" id="3.40.50.720">
    <property type="entry name" value="NAD(P)-binding Rossmann-like Domain"/>
    <property type="match status" value="1"/>
</dbReference>
<gene>
    <name evidence="4" type="ORF">GV829_10255</name>
</gene>
<dbReference type="AlphaFoldDB" id="A0A6M4AUG4"/>
<protein>
    <submittedName>
        <fullName evidence="4">Gfo/Idh/MocA family oxidoreductase</fullName>
    </submittedName>
</protein>
<dbReference type="InterPro" id="IPR036291">
    <property type="entry name" value="NAD(P)-bd_dom_sf"/>
</dbReference>
<keyword evidence="5" id="KW-1185">Reference proteome</keyword>
<dbReference type="PANTHER" id="PTHR43818">
    <property type="entry name" value="BCDNA.GH03377"/>
    <property type="match status" value="1"/>
</dbReference>